<accession>A0A9J9U970</accession>
<evidence type="ECO:0000313" key="4">
    <source>
        <dbReference type="Proteomes" id="UP000000450"/>
    </source>
</evidence>
<sequence length="377" mass="41873">MENNLTAAHKPVAQCPTRVLHFVTGGFSGATQVAIDLCLAAQKCPDMEVMLVLRRKRSTSEAKVQALRDQGLQVHVVSNWLHVLTIWELRKLIRAWKPDVVFAHGFSDHIWGRRAAVAEGVPQIFHVEHNSRERYTRRRLKQALALAPFTQASIGVSEGVRTSLIQRGFPSDRCVAICNGIDLARFPQDMLPARWEDREAAILMASRFARQKDHVTLIQALGLLRQQGLAPRLYLAGAGSKLQRQQAERLVRQLGLQDQVHFLGNVSNLPQRLAHTQIFVLSTHWEGMPLALVEGMAAACACIGSDVLGVREVIAHEINGLLVPQSDASAMAAALQRLLQNPALARQLGEAARRQALIAHGREHMWEHYRALLVKPG</sequence>
<dbReference type="KEGG" id="dia:Dtpsy_0204"/>
<dbReference type="PANTHER" id="PTHR12526:SF630">
    <property type="entry name" value="GLYCOSYLTRANSFERASE"/>
    <property type="match status" value="1"/>
</dbReference>
<dbReference type="Proteomes" id="UP000000450">
    <property type="component" value="Chromosome"/>
</dbReference>
<dbReference type="RefSeq" id="WP_012655305.1">
    <property type="nucleotide sequence ID" value="NC_011992.1"/>
</dbReference>
<proteinExistence type="predicted"/>
<feature type="domain" description="Glycosyl transferase family 1" evidence="1">
    <location>
        <begin position="196"/>
        <end position="354"/>
    </location>
</feature>
<evidence type="ECO:0000259" key="1">
    <source>
        <dbReference type="Pfam" id="PF00534"/>
    </source>
</evidence>
<dbReference type="SUPFAM" id="SSF53756">
    <property type="entry name" value="UDP-Glycosyltransferase/glycogen phosphorylase"/>
    <property type="match status" value="1"/>
</dbReference>
<evidence type="ECO:0000313" key="3">
    <source>
        <dbReference type="EMBL" id="ACM31689.1"/>
    </source>
</evidence>
<dbReference type="Pfam" id="PF13439">
    <property type="entry name" value="Glyco_transf_4"/>
    <property type="match status" value="1"/>
</dbReference>
<dbReference type="Gene3D" id="3.40.50.2000">
    <property type="entry name" value="Glycogen Phosphorylase B"/>
    <property type="match status" value="2"/>
</dbReference>
<gene>
    <name evidence="3" type="ordered locus">Dtpsy_0204</name>
</gene>
<organism evidence="3 4">
    <name type="scientific">Acidovorax ebreus (strain TPSY)</name>
    <name type="common">Diaphorobacter sp. (strain TPSY)</name>
    <dbReference type="NCBI Taxonomy" id="535289"/>
    <lineage>
        <taxon>Bacteria</taxon>
        <taxon>Pseudomonadati</taxon>
        <taxon>Pseudomonadota</taxon>
        <taxon>Betaproteobacteria</taxon>
        <taxon>Burkholderiales</taxon>
        <taxon>Comamonadaceae</taxon>
        <taxon>Diaphorobacter</taxon>
    </lineage>
</organism>
<evidence type="ECO:0000259" key="2">
    <source>
        <dbReference type="Pfam" id="PF13439"/>
    </source>
</evidence>
<dbReference type="InterPro" id="IPR001296">
    <property type="entry name" value="Glyco_trans_1"/>
</dbReference>
<feature type="domain" description="Glycosyltransferase subfamily 4-like N-terminal" evidence="2">
    <location>
        <begin position="28"/>
        <end position="185"/>
    </location>
</feature>
<dbReference type="Pfam" id="PF00534">
    <property type="entry name" value="Glycos_transf_1"/>
    <property type="match status" value="1"/>
</dbReference>
<protein>
    <submittedName>
        <fullName evidence="3">Glycosyl transferase group 1</fullName>
    </submittedName>
</protein>
<reference evidence="3 4" key="1">
    <citation type="journal article" date="2010" name="J. Bacteriol.">
        <title>Completed genome sequence of the anaerobic iron-oxidizing bacterium Acidovorax ebreus strain TPSY.</title>
        <authorList>
            <person name="Byrne-Bailey K.G."/>
            <person name="Weber K.A."/>
            <person name="Chair A.H."/>
            <person name="Bose S."/>
            <person name="Knox T."/>
            <person name="Spanbauer T.L."/>
            <person name="Chertkov O."/>
            <person name="Coates J.D."/>
        </authorList>
    </citation>
    <scope>NUCLEOTIDE SEQUENCE [LARGE SCALE GENOMIC DNA]</scope>
    <source>
        <strain evidence="3 4">TPSY</strain>
    </source>
</reference>
<dbReference type="PANTHER" id="PTHR12526">
    <property type="entry name" value="GLYCOSYLTRANSFERASE"/>
    <property type="match status" value="1"/>
</dbReference>
<keyword evidence="3" id="KW-0808">Transferase</keyword>
<keyword evidence="4" id="KW-1185">Reference proteome</keyword>
<name>A0A9J9U970_ACIET</name>
<dbReference type="AlphaFoldDB" id="A0A9J9U970"/>
<dbReference type="GO" id="GO:0016757">
    <property type="term" value="F:glycosyltransferase activity"/>
    <property type="evidence" value="ECO:0007669"/>
    <property type="project" value="InterPro"/>
</dbReference>
<dbReference type="EMBL" id="CP001392">
    <property type="protein sequence ID" value="ACM31689.1"/>
    <property type="molecule type" value="Genomic_DNA"/>
</dbReference>
<dbReference type="InterPro" id="IPR028098">
    <property type="entry name" value="Glyco_trans_4-like_N"/>
</dbReference>